<evidence type="ECO:0000313" key="1">
    <source>
        <dbReference type="EMBL" id="RII32610.1"/>
    </source>
</evidence>
<proteinExistence type="predicted"/>
<accession>A0A399II66</accession>
<dbReference type="AlphaFoldDB" id="A0A399II66"/>
<evidence type="ECO:0000313" key="2">
    <source>
        <dbReference type="Proteomes" id="UP000265930"/>
    </source>
</evidence>
<dbReference type="RefSeq" id="WP_119368085.1">
    <property type="nucleotide sequence ID" value="NZ_JBLZIA010000022.1"/>
</dbReference>
<name>A0A399II66_9CLOT</name>
<gene>
    <name evidence="1" type="ORF">D2A34_23230</name>
</gene>
<reference evidence="1 2" key="1">
    <citation type="submission" date="2018-08" db="EMBL/GenBank/DDBJ databases">
        <title>Genome of Clostridium chromiireducens C1, DSM12136.</title>
        <authorList>
            <person name="Xing M."/>
            <person name="Wei Y."/>
            <person name="Ang E.L."/>
            <person name="Zhao H."/>
            <person name="Zhang Y."/>
        </authorList>
    </citation>
    <scope>NUCLEOTIDE SEQUENCE [LARGE SCALE GENOMIC DNA]</scope>
    <source>
        <strain evidence="1 2">C1</strain>
    </source>
</reference>
<dbReference type="Proteomes" id="UP000265930">
    <property type="component" value="Unassembled WGS sequence"/>
</dbReference>
<protein>
    <submittedName>
        <fullName evidence="1">Uncharacterized protein</fullName>
    </submittedName>
</protein>
<comment type="caution">
    <text evidence="1">The sequence shown here is derived from an EMBL/GenBank/DDBJ whole genome shotgun (WGS) entry which is preliminary data.</text>
</comment>
<sequence>MDKRKYESKTLIAEYRYLSENENFRFSETAYRLKDNSIIIEFDGACLSLYGLKLSFKKNIGRKGLYSIDDKEYKFWKAVRSDIENGHFVDWEEECNNQYEEIWQEQYNKQISIEHENILEKVSGDELPF</sequence>
<dbReference type="EMBL" id="QXDJ01000007">
    <property type="protein sequence ID" value="RII32610.1"/>
    <property type="molecule type" value="Genomic_DNA"/>
</dbReference>
<organism evidence="1 2">
    <name type="scientific">Clostridium chromiireducens</name>
    <dbReference type="NCBI Taxonomy" id="225345"/>
    <lineage>
        <taxon>Bacteria</taxon>
        <taxon>Bacillati</taxon>
        <taxon>Bacillota</taxon>
        <taxon>Clostridia</taxon>
        <taxon>Eubacteriales</taxon>
        <taxon>Clostridiaceae</taxon>
        <taxon>Clostridium</taxon>
    </lineage>
</organism>